<proteinExistence type="predicted"/>
<gene>
    <name evidence="1" type="ORF">UFOPK3927_01309</name>
</gene>
<organism evidence="1">
    <name type="scientific">freshwater metagenome</name>
    <dbReference type="NCBI Taxonomy" id="449393"/>
    <lineage>
        <taxon>unclassified sequences</taxon>
        <taxon>metagenomes</taxon>
        <taxon>ecological metagenomes</taxon>
    </lineage>
</organism>
<dbReference type="EMBL" id="CAFBOK010000160">
    <property type="protein sequence ID" value="CAB4991213.1"/>
    <property type="molecule type" value="Genomic_DNA"/>
</dbReference>
<accession>A0A6J7NKS9</accession>
<protein>
    <submittedName>
        <fullName evidence="1">Unannotated protein</fullName>
    </submittedName>
</protein>
<sequence length="164" mass="18268">MSNDQRRRFQRASKIAKDRRFNDRINRARGIVEDEDTRTAQQGSGECQALTLTTRKGDAALSHHGVPTFGEAMDETTGMRNRTCALEFIVGNGITKRHILSNRIGEEKGFLEDECDFRPNGDGIKLSNVHTIEQHRAAIGVNKARNQLAQGGLARTGNANERHN</sequence>
<dbReference type="AlphaFoldDB" id="A0A6J7NKS9"/>
<dbReference type="AntiFam" id="ANF00095">
    <property type="entry name" value="Shadow ORF (opposite ABC transporters)"/>
</dbReference>
<name>A0A6J7NKS9_9ZZZZ</name>
<evidence type="ECO:0000313" key="1">
    <source>
        <dbReference type="EMBL" id="CAB4991213.1"/>
    </source>
</evidence>
<reference evidence="1" key="1">
    <citation type="submission" date="2020-05" db="EMBL/GenBank/DDBJ databases">
        <authorList>
            <person name="Chiriac C."/>
            <person name="Salcher M."/>
            <person name="Ghai R."/>
            <person name="Kavagutti S V."/>
        </authorList>
    </citation>
    <scope>NUCLEOTIDE SEQUENCE</scope>
</reference>